<dbReference type="NCBIfam" id="NF010925">
    <property type="entry name" value="PRK14345.1"/>
    <property type="match status" value="1"/>
</dbReference>
<dbReference type="InterPro" id="IPR045864">
    <property type="entry name" value="aa-tRNA-synth_II/BPL/LPL"/>
</dbReference>
<evidence type="ECO:0000313" key="9">
    <source>
        <dbReference type="Proteomes" id="UP001595698"/>
    </source>
</evidence>
<dbReference type="HAMAP" id="MF_00013">
    <property type="entry name" value="LipB"/>
    <property type="match status" value="1"/>
</dbReference>
<dbReference type="SUPFAM" id="SSF55681">
    <property type="entry name" value="Class II aaRS and biotin synthetases"/>
    <property type="match status" value="1"/>
</dbReference>
<comment type="caution">
    <text evidence="5">Lacks conserved residue(s) required for the propagation of feature annotation.</text>
</comment>
<dbReference type="NCBIfam" id="TIGR00214">
    <property type="entry name" value="lipB"/>
    <property type="match status" value="1"/>
</dbReference>
<dbReference type="EC" id="2.3.1.181" evidence="5 6"/>
<dbReference type="PROSITE" id="PS01313">
    <property type="entry name" value="LIPB"/>
    <property type="match status" value="1"/>
</dbReference>
<keyword evidence="3 5" id="KW-0012">Acyltransferase</keyword>
<sequence>MTELAIVRLGVDFPYEQAWDLQRRIHARRVADEIPDTCLLLEHAPVYTAGKRTAAHERPTDGTPVIDVDRGGRITWHGPGQLVGYPIIKLGDRLDVTAYMGLLEETLIRVCADFGVQAGRVGGRSGVWVAGDPSHGLPDRQLGAIGIRVTRGVTMHGFALNCSNDPSWYNRIVPCGISDAGVSSLSAETGRRIVVDEVTPYAEKRLVEALGAQAFDLPEEDLFRR</sequence>
<evidence type="ECO:0000256" key="6">
    <source>
        <dbReference type="PIRNR" id="PIRNR016262"/>
    </source>
</evidence>
<accession>A0ABV8F0L1</accession>
<proteinExistence type="inferred from homology"/>
<feature type="domain" description="BPL/LPL catalytic" evidence="7">
    <location>
        <begin position="32"/>
        <end position="214"/>
    </location>
</feature>
<feature type="binding site" evidence="5">
    <location>
        <begin position="70"/>
        <end position="77"/>
    </location>
    <ligand>
        <name>substrate</name>
    </ligand>
</feature>
<comment type="similarity">
    <text evidence="5 6">Belongs to the LipB family.</text>
</comment>
<dbReference type="Pfam" id="PF21948">
    <property type="entry name" value="LplA-B_cat"/>
    <property type="match status" value="1"/>
</dbReference>
<feature type="binding site" evidence="5">
    <location>
        <begin position="144"/>
        <end position="146"/>
    </location>
    <ligand>
        <name>substrate</name>
    </ligand>
</feature>
<dbReference type="InterPro" id="IPR000544">
    <property type="entry name" value="Octanoyltransferase"/>
</dbReference>
<reference evidence="9" key="1">
    <citation type="journal article" date="2019" name="Int. J. Syst. Evol. Microbiol.">
        <title>The Global Catalogue of Microorganisms (GCM) 10K type strain sequencing project: providing services to taxonomists for standard genome sequencing and annotation.</title>
        <authorList>
            <consortium name="The Broad Institute Genomics Platform"/>
            <consortium name="The Broad Institute Genome Sequencing Center for Infectious Disease"/>
            <person name="Wu L."/>
            <person name="Ma J."/>
        </authorList>
    </citation>
    <scope>NUCLEOTIDE SEQUENCE [LARGE SCALE GENOMIC DNA]</scope>
    <source>
        <strain evidence="9">TBRC 7912</strain>
    </source>
</reference>
<comment type="function">
    <text evidence="4 5 6">Catalyzes the transfer of endogenously produced octanoic acid from octanoyl-acyl-carrier-protein onto the lipoyl domains of lipoate-dependent enzymes. Lipoyl-ACP can also act as a substrate although octanoyl-ACP is likely to be the physiological substrate.</text>
</comment>
<protein>
    <recommendedName>
        <fullName evidence="5 6">Octanoyltransferase</fullName>
        <ecNumber evidence="5 6">2.3.1.181</ecNumber>
    </recommendedName>
    <alternativeName>
        <fullName evidence="5">Lipoate-protein ligase B</fullName>
    </alternativeName>
    <alternativeName>
        <fullName evidence="5">Lipoyl/octanoyl transferase</fullName>
    </alternativeName>
    <alternativeName>
        <fullName evidence="5">Octanoyl-[acyl-carrier-protein]-protein N-octanoyltransferase</fullName>
    </alternativeName>
</protein>
<feature type="binding site" evidence="5">
    <location>
        <begin position="157"/>
        <end position="159"/>
    </location>
    <ligand>
        <name>substrate</name>
    </ligand>
</feature>
<dbReference type="Proteomes" id="UP001595698">
    <property type="component" value="Unassembled WGS sequence"/>
</dbReference>
<dbReference type="Gene3D" id="3.30.930.10">
    <property type="entry name" value="Bira Bifunctional Protein, Domain 2"/>
    <property type="match status" value="1"/>
</dbReference>
<comment type="subcellular location">
    <subcellularLocation>
        <location evidence="5">Cytoplasm</location>
    </subcellularLocation>
</comment>
<evidence type="ECO:0000256" key="3">
    <source>
        <dbReference type="ARBA" id="ARBA00023315"/>
    </source>
</evidence>
<comment type="miscellaneous">
    <text evidence="5">In the reaction, the free carboxyl group of octanoic acid is attached via an amide linkage to the epsilon-amino group of a specific lysine residue of lipoyl domains of lipoate-dependent enzymes.</text>
</comment>
<evidence type="ECO:0000256" key="1">
    <source>
        <dbReference type="ARBA" id="ARBA00004821"/>
    </source>
</evidence>
<keyword evidence="2 5" id="KW-0808">Transferase</keyword>
<keyword evidence="9" id="KW-1185">Reference proteome</keyword>
<dbReference type="InterPro" id="IPR020605">
    <property type="entry name" value="Octanoyltransferase_CS"/>
</dbReference>
<name>A0ABV8F0L1_9ACTN</name>
<evidence type="ECO:0000259" key="7">
    <source>
        <dbReference type="PROSITE" id="PS51733"/>
    </source>
</evidence>
<evidence type="ECO:0000256" key="5">
    <source>
        <dbReference type="HAMAP-Rule" id="MF_00013"/>
    </source>
</evidence>
<gene>
    <name evidence="5 8" type="primary">lipB</name>
    <name evidence="8" type="ORF">ACFOYY_14745</name>
</gene>
<organism evidence="8 9">
    <name type="scientific">Streptosporangium jomthongense</name>
    <dbReference type="NCBI Taxonomy" id="1193683"/>
    <lineage>
        <taxon>Bacteria</taxon>
        <taxon>Bacillati</taxon>
        <taxon>Actinomycetota</taxon>
        <taxon>Actinomycetes</taxon>
        <taxon>Streptosporangiales</taxon>
        <taxon>Streptosporangiaceae</taxon>
        <taxon>Streptosporangium</taxon>
    </lineage>
</organism>
<evidence type="ECO:0000313" key="8">
    <source>
        <dbReference type="EMBL" id="MFC3981394.1"/>
    </source>
</evidence>
<dbReference type="InterPro" id="IPR004143">
    <property type="entry name" value="BPL_LPL_catalytic"/>
</dbReference>
<dbReference type="PIRSF" id="PIRSF016262">
    <property type="entry name" value="LPLase"/>
    <property type="match status" value="1"/>
</dbReference>
<dbReference type="PROSITE" id="PS51733">
    <property type="entry name" value="BPL_LPL_CATALYTIC"/>
    <property type="match status" value="1"/>
</dbReference>
<evidence type="ECO:0000256" key="4">
    <source>
        <dbReference type="ARBA" id="ARBA00024732"/>
    </source>
</evidence>
<dbReference type="PANTHER" id="PTHR10993:SF7">
    <property type="entry name" value="LIPOYLTRANSFERASE 2, MITOCHONDRIAL-RELATED"/>
    <property type="match status" value="1"/>
</dbReference>
<keyword evidence="5" id="KW-0963">Cytoplasm</keyword>
<dbReference type="RefSeq" id="WP_352008811.1">
    <property type="nucleotide sequence ID" value="NZ_JBHSBC010000012.1"/>
</dbReference>
<feature type="active site" description="Acyl-thioester intermediate" evidence="5">
    <location>
        <position position="175"/>
    </location>
</feature>
<comment type="caution">
    <text evidence="8">The sequence shown here is derived from an EMBL/GenBank/DDBJ whole genome shotgun (WGS) entry which is preliminary data.</text>
</comment>
<evidence type="ECO:0000256" key="2">
    <source>
        <dbReference type="ARBA" id="ARBA00022679"/>
    </source>
</evidence>
<dbReference type="GO" id="GO:0033819">
    <property type="term" value="F:lipoyl(octanoyl) transferase activity"/>
    <property type="evidence" value="ECO:0007669"/>
    <property type="project" value="UniProtKB-EC"/>
</dbReference>
<comment type="pathway">
    <text evidence="1 5 6">Protein modification; protein lipoylation via endogenous pathway; protein N(6)-(lipoyl)lysine from octanoyl-[acyl-carrier-protein]: step 1/2.</text>
</comment>
<dbReference type="EMBL" id="JBHSBC010000012">
    <property type="protein sequence ID" value="MFC3981394.1"/>
    <property type="molecule type" value="Genomic_DNA"/>
</dbReference>
<dbReference type="CDD" id="cd16444">
    <property type="entry name" value="LipB"/>
    <property type="match status" value="1"/>
</dbReference>
<dbReference type="PANTHER" id="PTHR10993">
    <property type="entry name" value="OCTANOYLTRANSFERASE"/>
    <property type="match status" value="1"/>
</dbReference>
<comment type="catalytic activity">
    <reaction evidence="5 6">
        <text>octanoyl-[ACP] + L-lysyl-[protein] = N(6)-octanoyl-L-lysyl-[protein] + holo-[ACP] + H(+)</text>
        <dbReference type="Rhea" id="RHEA:17665"/>
        <dbReference type="Rhea" id="RHEA-COMP:9636"/>
        <dbReference type="Rhea" id="RHEA-COMP:9685"/>
        <dbReference type="Rhea" id="RHEA-COMP:9752"/>
        <dbReference type="Rhea" id="RHEA-COMP:9928"/>
        <dbReference type="ChEBI" id="CHEBI:15378"/>
        <dbReference type="ChEBI" id="CHEBI:29969"/>
        <dbReference type="ChEBI" id="CHEBI:64479"/>
        <dbReference type="ChEBI" id="CHEBI:78463"/>
        <dbReference type="ChEBI" id="CHEBI:78809"/>
        <dbReference type="EC" id="2.3.1.181"/>
    </reaction>
</comment>